<evidence type="ECO:0000313" key="4">
    <source>
        <dbReference type="EMBL" id="GLW54173.1"/>
    </source>
</evidence>
<keyword evidence="2" id="KW-0812">Transmembrane</keyword>
<dbReference type="PANTHER" id="PTHR23028">
    <property type="entry name" value="ACETYLTRANSFERASE"/>
    <property type="match status" value="1"/>
</dbReference>
<keyword evidence="2" id="KW-0472">Membrane</keyword>
<feature type="transmembrane region" description="Helical" evidence="2">
    <location>
        <begin position="340"/>
        <end position="359"/>
    </location>
</feature>
<protein>
    <submittedName>
        <fullName evidence="4">Acyltransferase</fullName>
    </submittedName>
</protein>
<feature type="transmembrane region" description="Helical" evidence="2">
    <location>
        <begin position="165"/>
        <end position="185"/>
    </location>
</feature>
<proteinExistence type="predicted"/>
<feature type="transmembrane region" description="Helical" evidence="2">
    <location>
        <begin position="70"/>
        <end position="94"/>
    </location>
</feature>
<comment type="caution">
    <text evidence="4">The sequence shown here is derived from an EMBL/GenBank/DDBJ whole genome shotgun (WGS) entry which is preliminary data.</text>
</comment>
<dbReference type="RefSeq" id="WP_063737678.1">
    <property type="nucleotide sequence ID" value="NZ_BSRX01000010.1"/>
</dbReference>
<evidence type="ECO:0000256" key="1">
    <source>
        <dbReference type="SAM" id="MobiDB-lite"/>
    </source>
</evidence>
<feature type="transmembrane region" description="Helical" evidence="2">
    <location>
        <begin position="30"/>
        <end position="50"/>
    </location>
</feature>
<feature type="transmembrane region" description="Helical" evidence="2">
    <location>
        <begin position="274"/>
        <end position="298"/>
    </location>
</feature>
<gene>
    <name evidence="4" type="ORF">Kpho01_21840</name>
</gene>
<reference evidence="4" key="1">
    <citation type="submission" date="2023-02" db="EMBL/GenBank/DDBJ databases">
        <title>Kitasatospora phosalacinea NBRC 14362.</title>
        <authorList>
            <person name="Ichikawa N."/>
            <person name="Sato H."/>
            <person name="Tonouchi N."/>
        </authorList>
    </citation>
    <scope>NUCLEOTIDE SEQUENCE</scope>
    <source>
        <strain evidence="4">NBRC 14362</strain>
    </source>
</reference>
<dbReference type="Pfam" id="PF01757">
    <property type="entry name" value="Acyl_transf_3"/>
    <property type="match status" value="1"/>
</dbReference>
<dbReference type="EMBL" id="BSRX01000010">
    <property type="protein sequence ID" value="GLW54173.1"/>
    <property type="molecule type" value="Genomic_DNA"/>
</dbReference>
<dbReference type="PANTHER" id="PTHR23028:SF53">
    <property type="entry name" value="ACYL_TRANSF_3 DOMAIN-CONTAINING PROTEIN"/>
    <property type="match status" value="1"/>
</dbReference>
<feature type="transmembrane region" description="Helical" evidence="2">
    <location>
        <begin position="192"/>
        <end position="210"/>
    </location>
</feature>
<dbReference type="GO" id="GO:0016747">
    <property type="term" value="F:acyltransferase activity, transferring groups other than amino-acyl groups"/>
    <property type="evidence" value="ECO:0007669"/>
    <property type="project" value="InterPro"/>
</dbReference>
<evidence type="ECO:0000313" key="5">
    <source>
        <dbReference type="Proteomes" id="UP001165143"/>
    </source>
</evidence>
<dbReference type="GO" id="GO:0016020">
    <property type="term" value="C:membrane"/>
    <property type="evidence" value="ECO:0007669"/>
    <property type="project" value="TreeGrafter"/>
</dbReference>
<keyword evidence="4" id="KW-0012">Acyltransferase</keyword>
<feature type="transmembrane region" description="Helical" evidence="2">
    <location>
        <begin position="222"/>
        <end position="253"/>
    </location>
</feature>
<keyword evidence="2" id="KW-1133">Transmembrane helix</keyword>
<dbReference type="GO" id="GO:0009103">
    <property type="term" value="P:lipopolysaccharide biosynthetic process"/>
    <property type="evidence" value="ECO:0007669"/>
    <property type="project" value="TreeGrafter"/>
</dbReference>
<organism evidence="4 5">
    <name type="scientific">Kitasatospora phosalacinea</name>
    <dbReference type="NCBI Taxonomy" id="2065"/>
    <lineage>
        <taxon>Bacteria</taxon>
        <taxon>Bacillati</taxon>
        <taxon>Actinomycetota</taxon>
        <taxon>Actinomycetes</taxon>
        <taxon>Kitasatosporales</taxon>
        <taxon>Streptomycetaceae</taxon>
        <taxon>Kitasatospora</taxon>
    </lineage>
</organism>
<name>A0A9W6PFV2_9ACTN</name>
<feature type="transmembrane region" description="Helical" evidence="2">
    <location>
        <begin position="115"/>
        <end position="134"/>
    </location>
</feature>
<dbReference type="OrthoDB" id="9807745at2"/>
<evidence type="ECO:0000259" key="3">
    <source>
        <dbReference type="Pfam" id="PF01757"/>
    </source>
</evidence>
<dbReference type="InterPro" id="IPR050879">
    <property type="entry name" value="Acyltransferase_3"/>
</dbReference>
<keyword evidence="4" id="KW-0808">Transferase</keyword>
<evidence type="ECO:0000256" key="2">
    <source>
        <dbReference type="SAM" id="Phobius"/>
    </source>
</evidence>
<sequence>MSSTVASHEPLSPLTADSAAPAKPAKRPRLYVLDGLRLLAAIGVLCWHWLGVERFQGVWHGSPSKLMPFGHLIGAYSWTGVQLFFLISGFVICMSCWGRSIGDFVTSRIVRLYPAYWVAVLVTSAVLMVVPTIWGDDTHHPTPTRILTNLTMFNMPLGVGNIDPVYWSLWAEMRFYVLFGLLLLWGLTYKRVVAFCGVWAFLATISPSVNLPILETMVQSTYAWYFIAGIAMYLMYRFKPNMVLWALVVYCWLMAQDRMRGVIGGYEYGTRHHLSWYLVMAYVTVAFLLVLGSALGWFNWVRWKWLTVAGSLTYPLYLLHQEVGFQVITRVSRHLDPYPTFFLVLAAMMVAAYLVHRLVEVPLAPWMKKKLESSFAQIRRNGESD</sequence>
<dbReference type="AlphaFoldDB" id="A0A9W6PFV2"/>
<feature type="domain" description="Acyltransferase 3" evidence="3">
    <location>
        <begin position="32"/>
        <end position="356"/>
    </location>
</feature>
<dbReference type="InterPro" id="IPR002656">
    <property type="entry name" value="Acyl_transf_3_dom"/>
</dbReference>
<feature type="region of interest" description="Disordered" evidence="1">
    <location>
        <begin position="1"/>
        <end position="21"/>
    </location>
</feature>
<dbReference type="Proteomes" id="UP001165143">
    <property type="component" value="Unassembled WGS sequence"/>
</dbReference>
<accession>A0A9W6PFV2</accession>